<dbReference type="Proteomes" id="UP000887565">
    <property type="component" value="Unplaced"/>
</dbReference>
<organism evidence="1 2">
    <name type="scientific">Romanomermis culicivorax</name>
    <name type="common">Nematode worm</name>
    <dbReference type="NCBI Taxonomy" id="13658"/>
    <lineage>
        <taxon>Eukaryota</taxon>
        <taxon>Metazoa</taxon>
        <taxon>Ecdysozoa</taxon>
        <taxon>Nematoda</taxon>
        <taxon>Enoplea</taxon>
        <taxon>Dorylaimia</taxon>
        <taxon>Mermithida</taxon>
        <taxon>Mermithoidea</taxon>
        <taxon>Mermithidae</taxon>
        <taxon>Romanomermis</taxon>
    </lineage>
</organism>
<sequence length="394" mass="43860">MAQFSGLACDHIQFKPNPASPLIPHGVDDVWIDRLAANQPLQDRTYQGTHYCYLPSTILSLLQVNGDWFRRLTTCMPLAVLLARPCSAAEYAYLNDLLICHTQNFDPATHTAFYNCMWYCTDGNPRARLMDWMNGIPVREPSFASKPGTYICNPFALPPIIFDEDFQMKTAIEQIDIDESDYMANPHSIQPTTMDESTPVQPTMMDAETNTTTDQTLTDIPVETTADQSTAMDVTPQEPAAVAVPPALAVDPRIYSATPAILPGPQIIATVAAARAAPRANTGQSFQPCLPSKAKNLPNYTCFRTTDSPHCITLASRRYLPRIDPSVEFLLLRILHEMVLINFFSRLGVRVTMAVHICATNASLALYQYFCAHYHITYQELQRPVSPDVTALIL</sequence>
<keyword evidence="1" id="KW-1185">Reference proteome</keyword>
<protein>
    <submittedName>
        <fullName evidence="2">Uncharacterized protein</fullName>
    </submittedName>
</protein>
<evidence type="ECO:0000313" key="1">
    <source>
        <dbReference type="Proteomes" id="UP000887565"/>
    </source>
</evidence>
<evidence type="ECO:0000313" key="2">
    <source>
        <dbReference type="WBParaSite" id="nRc.2.0.1.t01627-RA"/>
    </source>
</evidence>
<proteinExistence type="predicted"/>
<dbReference type="WBParaSite" id="nRc.2.0.1.t01627-RA">
    <property type="protein sequence ID" value="nRc.2.0.1.t01627-RA"/>
    <property type="gene ID" value="nRc.2.0.1.g01627"/>
</dbReference>
<accession>A0A915HHZ2</accession>
<dbReference type="AlphaFoldDB" id="A0A915HHZ2"/>
<name>A0A915HHZ2_ROMCU</name>
<reference evidence="2" key="1">
    <citation type="submission" date="2022-11" db="UniProtKB">
        <authorList>
            <consortium name="WormBaseParasite"/>
        </authorList>
    </citation>
    <scope>IDENTIFICATION</scope>
</reference>